<feature type="domain" description="Ig-like" evidence="1">
    <location>
        <begin position="281"/>
        <end position="354"/>
    </location>
</feature>
<sequence length="743" mass="84319">MSFSLQLQDLKKGQAEIKSMLKEVLYQLNKTDKTTPVPEKPLIWHKTGSSLKFVKKVTSVDTVRLQVELSLSPGTEVQWVVDSTIIGTNESKFGTSSTKLERSTQYTINLSKSVEFLELISVTPENVYTRYNIDVQGHDSTRYFNDSVCQAAVNQTTNTSASAFFRCSPELDTRDSWYQDIALIARSENEKVRFKTLEIEPNPFINVTYDRNTTANGTVIFSDEILDKTKSFLFLNSILTVNVYDIVKYITHRYTQDISAIKTNGEFGYIDNTYLDPKLSEGKSVTISCEAIGRNLPSIRVERDGMTISDTGDVYITSSRSTVWSTFYVTYLHTSKEIEGKYTCVADGKSREVFPLYNIELKPKVKWDLMNGGNVTYESKLLVLEGSEGLDVSCSNSENDTVIVFDKVQRTTLTKWTERLEKWHESPSSLLSVEKETSGEKVLIRVELSVARKTYVFWNVDSVIIGTNEKKFGTSRTELKNSVQYNIELSNYVKELTLVLIANGTGITEPIVTWYILDIRAEDTKRYFNIGLDSIIKSIKYSQIKDISAIKKAGEYVVLSYIPPPEAVEGEMLSIGCYANGRNPPALKLERNGMTIIDTDDVYISSIKSPQWTAYDVSYLHATEEIEGNYSCVIEDGSQKTIPLFDFQLKPKIRWDLMQEFNTAEERKLIVVEGSKGIIMNATCSTPEGIVTFDTVKRSSLNKWSERLEVWIQIKWPETEYTQCDFIATDKHGEVSFQMSNKN</sequence>
<dbReference type="InterPro" id="IPR013783">
    <property type="entry name" value="Ig-like_fold"/>
</dbReference>
<dbReference type="AlphaFoldDB" id="A0A8W8JT22"/>
<dbReference type="InterPro" id="IPR036179">
    <property type="entry name" value="Ig-like_dom_sf"/>
</dbReference>
<dbReference type="PROSITE" id="PS50835">
    <property type="entry name" value="IG_LIKE"/>
    <property type="match status" value="1"/>
</dbReference>
<reference evidence="2" key="1">
    <citation type="submission" date="2022-08" db="UniProtKB">
        <authorList>
            <consortium name="EnsemblMetazoa"/>
        </authorList>
    </citation>
    <scope>IDENTIFICATION</scope>
    <source>
        <strain evidence="2">05x7-T-G4-1.051#20</strain>
    </source>
</reference>
<accession>A0A8W8JT22</accession>
<evidence type="ECO:0000313" key="2">
    <source>
        <dbReference type="EnsemblMetazoa" id="G20215.1:cds"/>
    </source>
</evidence>
<name>A0A8W8JT22_MAGGI</name>
<protein>
    <recommendedName>
        <fullName evidence="1">Ig-like domain-containing protein</fullName>
    </recommendedName>
</protein>
<proteinExistence type="predicted"/>
<dbReference type="Proteomes" id="UP000005408">
    <property type="component" value="Unassembled WGS sequence"/>
</dbReference>
<dbReference type="SUPFAM" id="SSF48726">
    <property type="entry name" value="Immunoglobulin"/>
    <property type="match status" value="2"/>
</dbReference>
<evidence type="ECO:0000259" key="1">
    <source>
        <dbReference type="PROSITE" id="PS50835"/>
    </source>
</evidence>
<evidence type="ECO:0000313" key="3">
    <source>
        <dbReference type="Proteomes" id="UP000005408"/>
    </source>
</evidence>
<dbReference type="Gene3D" id="2.60.40.10">
    <property type="entry name" value="Immunoglobulins"/>
    <property type="match status" value="1"/>
</dbReference>
<organism evidence="2 3">
    <name type="scientific">Magallana gigas</name>
    <name type="common">Pacific oyster</name>
    <name type="synonym">Crassostrea gigas</name>
    <dbReference type="NCBI Taxonomy" id="29159"/>
    <lineage>
        <taxon>Eukaryota</taxon>
        <taxon>Metazoa</taxon>
        <taxon>Spiralia</taxon>
        <taxon>Lophotrochozoa</taxon>
        <taxon>Mollusca</taxon>
        <taxon>Bivalvia</taxon>
        <taxon>Autobranchia</taxon>
        <taxon>Pteriomorphia</taxon>
        <taxon>Ostreida</taxon>
        <taxon>Ostreoidea</taxon>
        <taxon>Ostreidae</taxon>
        <taxon>Magallana</taxon>
    </lineage>
</organism>
<dbReference type="InterPro" id="IPR007110">
    <property type="entry name" value="Ig-like_dom"/>
</dbReference>
<keyword evidence="3" id="KW-1185">Reference proteome</keyword>
<dbReference type="EnsemblMetazoa" id="G20215.1">
    <property type="protein sequence ID" value="G20215.1:cds"/>
    <property type="gene ID" value="G20215"/>
</dbReference>